<feature type="region of interest" description="Disordered" evidence="1">
    <location>
        <begin position="1"/>
        <end position="445"/>
    </location>
</feature>
<dbReference type="OrthoDB" id="2248459at2759"/>
<feature type="compositionally biased region" description="Low complexity" evidence="1">
    <location>
        <begin position="464"/>
        <end position="474"/>
    </location>
</feature>
<accession>N1QL64</accession>
<dbReference type="PANTHER" id="PTHR11200:SF240">
    <property type="entry name" value="INOSITOL POLYPHOSPHATE 5-PHOSPHATASE C9G1.10C-RELATED"/>
    <property type="match status" value="1"/>
</dbReference>
<dbReference type="HOGENOM" id="CLU_002027_1_1_1"/>
<feature type="compositionally biased region" description="Basic and acidic residues" evidence="1">
    <location>
        <begin position="21"/>
        <end position="31"/>
    </location>
</feature>
<feature type="compositionally biased region" description="Basic and acidic residues" evidence="1">
    <location>
        <begin position="485"/>
        <end position="499"/>
    </location>
</feature>
<feature type="domain" description="Inositol polyphosphate-related phosphatase" evidence="2">
    <location>
        <begin position="877"/>
        <end position="1223"/>
    </location>
</feature>
<dbReference type="InterPro" id="IPR046985">
    <property type="entry name" value="IP5"/>
</dbReference>
<feature type="compositionally biased region" description="Polar residues" evidence="1">
    <location>
        <begin position="74"/>
        <end position="94"/>
    </location>
</feature>
<dbReference type="GO" id="GO:0046856">
    <property type="term" value="P:phosphatidylinositol dephosphorylation"/>
    <property type="evidence" value="ECO:0007669"/>
    <property type="project" value="InterPro"/>
</dbReference>
<dbReference type="OMA" id="CVFVKHK"/>
<dbReference type="SMART" id="SM00128">
    <property type="entry name" value="IPPc"/>
    <property type="match status" value="1"/>
</dbReference>
<dbReference type="FunFam" id="3.60.10.10:FF:000036">
    <property type="entry name" value="Inositol polyphosphate phosphatase, putative"/>
    <property type="match status" value="1"/>
</dbReference>
<proteinExistence type="predicted"/>
<gene>
    <name evidence="3" type="ORF">SEPMUDRAFT_149763</name>
</gene>
<dbReference type="Pfam" id="PF22669">
    <property type="entry name" value="Exo_endo_phos2"/>
    <property type="match status" value="1"/>
</dbReference>
<dbReference type="RefSeq" id="XP_016760052.1">
    <property type="nucleotide sequence ID" value="XM_016905757.1"/>
</dbReference>
<feature type="compositionally biased region" description="Low complexity" evidence="1">
    <location>
        <begin position="141"/>
        <end position="152"/>
    </location>
</feature>
<name>N1QL64_SPHMS</name>
<dbReference type="InterPro" id="IPR015943">
    <property type="entry name" value="WD40/YVTN_repeat-like_dom_sf"/>
</dbReference>
<dbReference type="AlphaFoldDB" id="N1QL64"/>
<dbReference type="GO" id="GO:0004439">
    <property type="term" value="F:phosphatidylinositol-4,5-bisphosphate 5-phosphatase activity"/>
    <property type="evidence" value="ECO:0007669"/>
    <property type="project" value="TreeGrafter"/>
</dbReference>
<dbReference type="Proteomes" id="UP000016931">
    <property type="component" value="Unassembled WGS sequence"/>
</dbReference>
<protein>
    <submittedName>
        <fullName evidence="3">DNase I-like protein</fullName>
    </submittedName>
</protein>
<evidence type="ECO:0000313" key="4">
    <source>
        <dbReference type="Proteomes" id="UP000016931"/>
    </source>
</evidence>
<evidence type="ECO:0000259" key="2">
    <source>
        <dbReference type="SMART" id="SM00128"/>
    </source>
</evidence>
<dbReference type="InterPro" id="IPR000300">
    <property type="entry name" value="IPPc"/>
</dbReference>
<dbReference type="EMBL" id="KB456265">
    <property type="protein sequence ID" value="EMF11931.1"/>
    <property type="molecule type" value="Genomic_DNA"/>
</dbReference>
<dbReference type="PANTHER" id="PTHR11200">
    <property type="entry name" value="INOSITOL 5-PHOSPHATASE"/>
    <property type="match status" value="1"/>
</dbReference>
<dbReference type="InterPro" id="IPR036322">
    <property type="entry name" value="WD40_repeat_dom_sf"/>
</dbReference>
<dbReference type="SUPFAM" id="SSF56219">
    <property type="entry name" value="DNase I-like"/>
    <property type="match status" value="1"/>
</dbReference>
<dbReference type="InterPro" id="IPR036691">
    <property type="entry name" value="Endo/exonu/phosph_ase_sf"/>
</dbReference>
<evidence type="ECO:0000256" key="1">
    <source>
        <dbReference type="SAM" id="MobiDB-lite"/>
    </source>
</evidence>
<reference evidence="3 4" key="1">
    <citation type="journal article" date="2012" name="PLoS Pathog.">
        <title>Diverse lifestyles and strategies of plant pathogenesis encoded in the genomes of eighteen Dothideomycetes fungi.</title>
        <authorList>
            <person name="Ohm R.A."/>
            <person name="Feau N."/>
            <person name="Henrissat B."/>
            <person name="Schoch C.L."/>
            <person name="Horwitz B.A."/>
            <person name="Barry K.W."/>
            <person name="Condon B.J."/>
            <person name="Copeland A.C."/>
            <person name="Dhillon B."/>
            <person name="Glaser F."/>
            <person name="Hesse C.N."/>
            <person name="Kosti I."/>
            <person name="LaButti K."/>
            <person name="Lindquist E.A."/>
            <person name="Lucas S."/>
            <person name="Salamov A.A."/>
            <person name="Bradshaw R.E."/>
            <person name="Ciuffetti L."/>
            <person name="Hamelin R.C."/>
            <person name="Kema G.H.J."/>
            <person name="Lawrence C."/>
            <person name="Scott J.A."/>
            <person name="Spatafora J.W."/>
            <person name="Turgeon B.G."/>
            <person name="de Wit P.J.G.M."/>
            <person name="Zhong S."/>
            <person name="Goodwin S.B."/>
            <person name="Grigoriev I.V."/>
        </authorList>
    </citation>
    <scope>NUCLEOTIDE SEQUENCE [LARGE SCALE GENOMIC DNA]</scope>
    <source>
        <strain evidence="3 4">SO2202</strain>
    </source>
</reference>
<dbReference type="eggNOG" id="KOG0565">
    <property type="taxonomic scope" value="Eukaryota"/>
</dbReference>
<organism evidence="3 4">
    <name type="scientific">Sphaerulina musiva (strain SO2202)</name>
    <name type="common">Poplar stem canker fungus</name>
    <name type="synonym">Septoria musiva</name>
    <dbReference type="NCBI Taxonomy" id="692275"/>
    <lineage>
        <taxon>Eukaryota</taxon>
        <taxon>Fungi</taxon>
        <taxon>Dikarya</taxon>
        <taxon>Ascomycota</taxon>
        <taxon>Pezizomycotina</taxon>
        <taxon>Dothideomycetes</taxon>
        <taxon>Dothideomycetidae</taxon>
        <taxon>Mycosphaerellales</taxon>
        <taxon>Mycosphaerellaceae</taxon>
        <taxon>Sphaerulina</taxon>
    </lineage>
</organism>
<dbReference type="SUPFAM" id="SSF50978">
    <property type="entry name" value="WD40 repeat-like"/>
    <property type="match status" value="1"/>
</dbReference>
<dbReference type="Gene3D" id="2.130.10.10">
    <property type="entry name" value="YVTN repeat-like/Quinoprotein amine dehydrogenase"/>
    <property type="match status" value="2"/>
</dbReference>
<evidence type="ECO:0000313" key="3">
    <source>
        <dbReference type="EMBL" id="EMF11931.1"/>
    </source>
</evidence>
<dbReference type="GeneID" id="27902894"/>
<dbReference type="STRING" id="692275.N1QL64"/>
<feature type="region of interest" description="Disordered" evidence="1">
    <location>
        <begin position="458"/>
        <end position="513"/>
    </location>
</feature>
<dbReference type="Gene3D" id="3.60.10.10">
    <property type="entry name" value="Endonuclease/exonuclease/phosphatase"/>
    <property type="match status" value="1"/>
</dbReference>
<keyword evidence="4" id="KW-1185">Reference proteome</keyword>
<sequence length="1272" mass="140559">MDGKQDGPDTTSIKPMSSLRAKFESMAKEQPDTAPVTPVGAKPAALLGVRGTSPTARLGTTDGGRRSVDMGVRSTPSGQSLLAPSPTSQRSHTPGGTAGVRPASMVSLTPTKPSPPTVKVNSPRSPHKTFSLDLRPAASGTLMAPLLAPLTPDRTGDSAGKGHARNISRTTTPALEARMGAFLQAADTPKTPGAEDMAPPPLPDNKPKSDAKSDSTPGPPSFNRAAKPKVPVKPPVLAKKPSNLSPHEPGSDFADKTPSPFTTPPSSGSSSPRLNLASTSQQPARGGLHTSAVNRIRADSNASWVQRVRGDSDASLTGRARAESNTSTASFVEPSSLPDDWFPHSNRPSSRDHEPRHLQRAPTMPARYTGMNGRGARSTENLGEDVPRLPTRPELQSRTGRVSPPKPRSGRTSPLKTQMLPPRRSVDGLRRAASRTGPEAAPRIPAVPTTRINTKSALSQGFGSAASSPATATPTRPPAIPAPRRSVDNRRSLDRRREPPPPLSAVNGKSHDDQEEVIPYASSEQGVALSDYPDGTRANRRAPKFKQRPWHIPTEYDTRLFAVCGEYVCTTGYITKVWNFTTGEQLLHMEHRDNTKVTSIVFKPSPDVQHEGDRIWIGTNAGDIHEIDVPSQQVVKSKIAAHNRREVIRMYRYASELWTLDDGGELLVWKPDPKGMPSLDSQYNNWRVPKGHSFSIACGKQLWIATGKEIRVFAPSALSDTEYQLTRSPLSQPGTGDVTAGATLNHRQELIYFGHSDGKVSIYNRRDFSCQAVVNVSVYRISCMAGVGEYLWAGYSTGMAYVYDTSTTPWMIRKDWKAHEKQMCSIVADSSAMWKIGRLNVVTLGLDNFLRIWDGMLQDDWLEARMQVRDSEFCRFRELTAAVLTWNAGACKPGHLQHSPEDNTFFRDYLTAREPPDIFIFGFQELVDLEDKKVTAKSFFKSKKKEPDEQQHMSSQYRAWRDYLGKSLDDFMPASASYTLVHTASMVGLFTCIFVKSTERPRIRNIHASEVKRGMGGHHGNKGAIIVRMVLDDSSICMVNCHLAAGQTQTMHRNNDIAEILEANTLPSYPLHDGEVAQHSDVFASGGDGSMVMDHEICILNGDLNYRIDTMGRDSVIKHVQQGNLARLLERDQLLLSRRKNPGFRLRAFQENQIKFAPTYKYNVHTDQYDTSEKRRAPAWCDRILYRGLGRVKMDEYRRWDQIRVSDHRPVSGRLQLRVKTVDPDKREIVWDKCRKEYESVQQRIARAAQLEYLTNTLGLTPKEAVAALQGG</sequence>
<feature type="compositionally biased region" description="Low complexity" evidence="1">
    <location>
        <begin position="257"/>
        <end position="272"/>
    </location>
</feature>